<dbReference type="Proteomes" id="UP000183508">
    <property type="component" value="Unassembled WGS sequence"/>
</dbReference>
<reference evidence="8" key="1">
    <citation type="submission" date="2016-10" db="EMBL/GenBank/DDBJ databases">
        <authorList>
            <person name="Varghese N."/>
        </authorList>
    </citation>
    <scope>NUCLEOTIDE SEQUENCE [LARGE SCALE GENOMIC DNA]</scope>
    <source>
        <strain evidence="8">DSM 17980</strain>
    </source>
</reference>
<evidence type="ECO:0000313" key="8">
    <source>
        <dbReference type="Proteomes" id="UP000183508"/>
    </source>
</evidence>
<feature type="transmembrane region" description="Helical" evidence="5">
    <location>
        <begin position="72"/>
        <end position="99"/>
    </location>
</feature>
<keyword evidence="4 5" id="KW-0472">Membrane</keyword>
<feature type="domain" description="Sodium/calcium exchanger membrane region" evidence="6">
    <location>
        <begin position="5"/>
        <end position="158"/>
    </location>
</feature>
<dbReference type="Pfam" id="PF01699">
    <property type="entry name" value="Na_Ca_ex"/>
    <property type="match status" value="2"/>
</dbReference>
<feature type="transmembrane region" description="Helical" evidence="5">
    <location>
        <begin position="340"/>
        <end position="360"/>
    </location>
</feature>
<dbReference type="OrthoDB" id="9786081at2"/>
<evidence type="ECO:0000256" key="1">
    <source>
        <dbReference type="ARBA" id="ARBA00004141"/>
    </source>
</evidence>
<keyword evidence="2 5" id="KW-0812">Transmembrane</keyword>
<accession>A0A1I7KA04</accession>
<dbReference type="RefSeq" id="WP_074953793.1">
    <property type="nucleotide sequence ID" value="NZ_FPBV01000014.1"/>
</dbReference>
<feature type="transmembrane region" description="Helical" evidence="5">
    <location>
        <begin position="255"/>
        <end position="280"/>
    </location>
</feature>
<evidence type="ECO:0000256" key="5">
    <source>
        <dbReference type="SAM" id="Phobius"/>
    </source>
</evidence>
<sequence>MQIALSMLLALAMILFGAELFTNAVEWLGAKLHLGQGAVGSVLAALGTALPEAAVPVAAILFGGGSRAAEEVGIGGILGAPFLLVTLGSAIVAISLLLVHRRANDRTHLAVQRQAYQRDMTYFLVAYALSLVVGCVQSEWVHKVAPMVLLGAYLVFVVQTMRDRSLQGAHAHLAPLYLQWKQPQPGGFAVLFQLVAALAMIVGGAQLLAAGVERIAVWLNIPPFVLSALLIPLATELPETLNSVVWIRQGKDALAMGNITGAVVFQSTLVPALGIWLTGWNLTEQAMLTGGLTLAAGALVFGAFRLRGRVTPSVLFAASLLYWILPLHTVAVRYGVFSAYWLGWAVVAGAMTALLGAGWWRGGCDAA</sequence>
<name>A0A1I7KA04_9BACL</name>
<gene>
    <name evidence="7" type="ORF">SAMN05421543_114108</name>
</gene>
<proteinExistence type="predicted"/>
<dbReference type="AlphaFoldDB" id="A0A1I7KA04"/>
<dbReference type="EMBL" id="FPBV01000014">
    <property type="protein sequence ID" value="SFU94274.1"/>
    <property type="molecule type" value="Genomic_DNA"/>
</dbReference>
<keyword evidence="3 5" id="KW-1133">Transmembrane helix</keyword>
<evidence type="ECO:0000256" key="4">
    <source>
        <dbReference type="ARBA" id="ARBA00023136"/>
    </source>
</evidence>
<dbReference type="GO" id="GO:0005886">
    <property type="term" value="C:plasma membrane"/>
    <property type="evidence" value="ECO:0007669"/>
    <property type="project" value="TreeGrafter"/>
</dbReference>
<dbReference type="PANTHER" id="PTHR10846:SF8">
    <property type="entry name" value="INNER MEMBRANE PROTEIN YRBG"/>
    <property type="match status" value="1"/>
</dbReference>
<dbReference type="GO" id="GO:0005262">
    <property type="term" value="F:calcium channel activity"/>
    <property type="evidence" value="ECO:0007669"/>
    <property type="project" value="TreeGrafter"/>
</dbReference>
<feature type="transmembrane region" description="Helical" evidence="5">
    <location>
        <begin position="120"/>
        <end position="138"/>
    </location>
</feature>
<dbReference type="PANTHER" id="PTHR10846">
    <property type="entry name" value="SODIUM/POTASSIUM/CALCIUM EXCHANGER"/>
    <property type="match status" value="1"/>
</dbReference>
<dbReference type="InterPro" id="IPR044880">
    <property type="entry name" value="NCX_ion-bd_dom_sf"/>
</dbReference>
<dbReference type="InterPro" id="IPR004837">
    <property type="entry name" value="NaCa_Exmemb"/>
</dbReference>
<dbReference type="Gene3D" id="1.20.1420.30">
    <property type="entry name" value="NCX, central ion-binding region"/>
    <property type="match status" value="1"/>
</dbReference>
<dbReference type="InterPro" id="IPR004481">
    <property type="entry name" value="K/Na/Ca-exchanger"/>
</dbReference>
<evidence type="ECO:0000256" key="2">
    <source>
        <dbReference type="ARBA" id="ARBA00022692"/>
    </source>
</evidence>
<comment type="subcellular location">
    <subcellularLocation>
        <location evidence="1">Membrane</location>
        <topology evidence="1">Multi-pass membrane protein</topology>
    </subcellularLocation>
</comment>
<evidence type="ECO:0000259" key="6">
    <source>
        <dbReference type="Pfam" id="PF01699"/>
    </source>
</evidence>
<dbReference type="GO" id="GO:0008273">
    <property type="term" value="F:calcium, potassium:sodium antiporter activity"/>
    <property type="evidence" value="ECO:0007669"/>
    <property type="project" value="TreeGrafter"/>
</dbReference>
<evidence type="ECO:0000313" key="7">
    <source>
        <dbReference type="EMBL" id="SFU94274.1"/>
    </source>
</evidence>
<evidence type="ECO:0000256" key="3">
    <source>
        <dbReference type="ARBA" id="ARBA00022989"/>
    </source>
</evidence>
<feature type="transmembrane region" description="Helical" evidence="5">
    <location>
        <begin position="144"/>
        <end position="161"/>
    </location>
</feature>
<keyword evidence="8" id="KW-1185">Reference proteome</keyword>
<dbReference type="STRING" id="392015.SAMN05421543_114108"/>
<feature type="domain" description="Sodium/calcium exchanger membrane region" evidence="6">
    <location>
        <begin position="191"/>
        <end position="304"/>
    </location>
</feature>
<feature type="transmembrane region" description="Helical" evidence="5">
    <location>
        <begin position="286"/>
        <end position="306"/>
    </location>
</feature>
<organism evidence="7 8">
    <name type="scientific">Alicyclobacillus macrosporangiidus</name>
    <dbReference type="NCBI Taxonomy" id="392015"/>
    <lineage>
        <taxon>Bacteria</taxon>
        <taxon>Bacillati</taxon>
        <taxon>Bacillota</taxon>
        <taxon>Bacilli</taxon>
        <taxon>Bacillales</taxon>
        <taxon>Alicyclobacillaceae</taxon>
        <taxon>Alicyclobacillus</taxon>
    </lineage>
</organism>
<dbReference type="GO" id="GO:0006874">
    <property type="term" value="P:intracellular calcium ion homeostasis"/>
    <property type="evidence" value="ECO:0007669"/>
    <property type="project" value="TreeGrafter"/>
</dbReference>
<protein>
    <submittedName>
        <fullName evidence="7">Cation:H+ antiporter</fullName>
    </submittedName>
</protein>
<dbReference type="eggNOG" id="COG0530">
    <property type="taxonomic scope" value="Bacteria"/>
</dbReference>
<feature type="transmembrane region" description="Helical" evidence="5">
    <location>
        <begin position="215"/>
        <end position="234"/>
    </location>
</feature>
<feature type="transmembrane region" description="Helical" evidence="5">
    <location>
        <begin position="313"/>
        <end position="334"/>
    </location>
</feature>
<feature type="transmembrane region" description="Helical" evidence="5">
    <location>
        <begin position="188"/>
        <end position="209"/>
    </location>
</feature>